<dbReference type="InterPro" id="IPR003660">
    <property type="entry name" value="HAMP_dom"/>
</dbReference>
<feature type="domain" description="HD-GYP" evidence="6">
    <location>
        <begin position="630"/>
        <end position="819"/>
    </location>
</feature>
<dbReference type="InterPro" id="IPR037522">
    <property type="entry name" value="HD_GYP_dom"/>
</dbReference>
<dbReference type="PROSITE" id="PS50887">
    <property type="entry name" value="GGDEF"/>
    <property type="match status" value="1"/>
</dbReference>
<dbReference type="InterPro" id="IPR003607">
    <property type="entry name" value="HD/PDEase_dom"/>
</dbReference>
<dbReference type="OrthoDB" id="9804747at2"/>
<dbReference type="SMART" id="SM00471">
    <property type="entry name" value="HDc"/>
    <property type="match status" value="1"/>
</dbReference>
<feature type="domain" description="PAS" evidence="2">
    <location>
        <begin position="352"/>
        <end position="425"/>
    </location>
</feature>
<feature type="transmembrane region" description="Helical" evidence="1">
    <location>
        <begin position="270"/>
        <end position="292"/>
    </location>
</feature>
<dbReference type="InterPro" id="IPR013655">
    <property type="entry name" value="PAS_fold_3"/>
</dbReference>
<feature type="transmembrane region" description="Helical" evidence="1">
    <location>
        <begin position="6"/>
        <end position="25"/>
    </location>
</feature>
<dbReference type="InterPro" id="IPR007892">
    <property type="entry name" value="CHASE4"/>
</dbReference>
<dbReference type="GO" id="GO:0016020">
    <property type="term" value="C:membrane"/>
    <property type="evidence" value="ECO:0007669"/>
    <property type="project" value="InterPro"/>
</dbReference>
<dbReference type="InterPro" id="IPR001610">
    <property type="entry name" value="PAC"/>
</dbReference>
<evidence type="ECO:0000313" key="8">
    <source>
        <dbReference type="Proteomes" id="UP000190105"/>
    </source>
</evidence>
<dbReference type="CDD" id="cd00077">
    <property type="entry name" value="HDc"/>
    <property type="match status" value="1"/>
</dbReference>
<sequence>MKIRDRIMATLVILFIIFMISFYFVSYKYLLGNIKENEKENLKNKLNEISMSLDIERDNLRILTGDWAIWDDTYEFVKHNDNEYKKNNLDEATLNNLKIDIFLLYDNDDNLLISKVRGTDDSFVKINDGQIKSIEKYFKVLLNLKDSSDEASGLTIFNGKPMLISSRAVTDSIKSMPKNGTLIMGKYIENEMINRIDKMFNCSAAFIIESSKAIPENIKNELKTDDVYIEVQNKNKIIVYKKLYDVLNNTACYLVVENDRIMYLQGLNSIKFYIIFLSVICVTVIIFFYFFISKNIIRPIENISEDLREIALDRYDKGLDVQYENEELSKLSEDINRMLSKIYKYNKDISESEKKLNMVLEGSNSGYFEYDIEYDILNVSDKVFEILGYKKDEFESVSIDEWKKRIHPEDYNHIYGSFKRMIMGYTYDNHLEYRFQTKNNEYKWVYTQGKIVEYLDNNSPKKMLGIIMDIEDKKHMEKEIKYLTYYDKLTGLFNRGYYDYLAEQIISHGRYPISVIICDINGLKLINDSLGHEAGDKFIKETAKIIKSSCPEEAVICRWGGDEFIVLLENCDEKEVDKISQNIKNDIEQNVKYDNTLSIGYATLSSAIEDINILTRQAEKALYKNKLLNKKSIYNNTLILLSRTLFEKSSETEEHADRMVRLCEKMGAKLNFSTLMINELSLLAKLHDIGKIGIPDDILNKPSKLSDAEFEIIKSHTKIGYRIVSSVPDFENIAYYILCHHERYDGKGYPNGLKGEEIPLLSRIISIVDSFDVMTHERPYKKAISEKEAIDELKRCSKTQFDPNLVDVFVQIANEEKII</sequence>
<dbReference type="InterPro" id="IPR000700">
    <property type="entry name" value="PAS-assoc_C"/>
</dbReference>
<dbReference type="RefSeq" id="WP_078697512.1">
    <property type="nucleotide sequence ID" value="NZ_FUYH01000027.1"/>
</dbReference>
<dbReference type="STRING" id="1147123.SAMN05443428_12712"/>
<dbReference type="Pfam" id="PF00990">
    <property type="entry name" value="GGDEF"/>
    <property type="match status" value="1"/>
</dbReference>
<protein>
    <submittedName>
        <fullName evidence="7">PAS domain S-box-containing protein/diguanylate cyclase (GGDEF) domain-containing protein</fullName>
    </submittedName>
</protein>
<dbReference type="Pfam" id="PF05228">
    <property type="entry name" value="CHASE4"/>
    <property type="match status" value="1"/>
</dbReference>
<dbReference type="CDD" id="cd00130">
    <property type="entry name" value="PAS"/>
    <property type="match status" value="1"/>
</dbReference>
<dbReference type="SUPFAM" id="SSF55073">
    <property type="entry name" value="Nucleotide cyclase"/>
    <property type="match status" value="1"/>
</dbReference>
<evidence type="ECO:0000313" key="7">
    <source>
        <dbReference type="EMBL" id="SKA98029.1"/>
    </source>
</evidence>
<dbReference type="GO" id="GO:0007165">
    <property type="term" value="P:signal transduction"/>
    <property type="evidence" value="ECO:0007669"/>
    <property type="project" value="InterPro"/>
</dbReference>
<dbReference type="Pfam" id="PF13487">
    <property type="entry name" value="HD_5"/>
    <property type="match status" value="1"/>
</dbReference>
<keyword evidence="1" id="KW-0812">Transmembrane</keyword>
<keyword evidence="1" id="KW-1133">Transmembrane helix</keyword>
<dbReference type="InterPro" id="IPR029787">
    <property type="entry name" value="Nucleotide_cyclase"/>
</dbReference>
<dbReference type="AlphaFoldDB" id="A0A1T4Y8B9"/>
<feature type="domain" description="PAC" evidence="3">
    <location>
        <begin position="429"/>
        <end position="482"/>
    </location>
</feature>
<dbReference type="SUPFAM" id="SSF55785">
    <property type="entry name" value="PYP-like sensor domain (PAS domain)"/>
    <property type="match status" value="1"/>
</dbReference>
<dbReference type="Gene3D" id="3.30.450.20">
    <property type="entry name" value="PAS domain"/>
    <property type="match status" value="1"/>
</dbReference>
<dbReference type="PROSITE" id="PS50113">
    <property type="entry name" value="PAC"/>
    <property type="match status" value="1"/>
</dbReference>
<dbReference type="SMART" id="SM00267">
    <property type="entry name" value="GGDEF"/>
    <property type="match status" value="1"/>
</dbReference>
<evidence type="ECO:0000256" key="1">
    <source>
        <dbReference type="SAM" id="Phobius"/>
    </source>
</evidence>
<dbReference type="EMBL" id="FUYH01000027">
    <property type="protein sequence ID" value="SKA98029.1"/>
    <property type="molecule type" value="Genomic_DNA"/>
</dbReference>
<dbReference type="Gene3D" id="3.30.70.270">
    <property type="match status" value="1"/>
</dbReference>
<accession>A0A1T4Y8B9</accession>
<evidence type="ECO:0000259" key="4">
    <source>
        <dbReference type="PROSITE" id="PS50885"/>
    </source>
</evidence>
<dbReference type="Gene3D" id="6.10.340.10">
    <property type="match status" value="1"/>
</dbReference>
<dbReference type="Proteomes" id="UP000190105">
    <property type="component" value="Unassembled WGS sequence"/>
</dbReference>
<dbReference type="InterPro" id="IPR035965">
    <property type="entry name" value="PAS-like_dom_sf"/>
</dbReference>
<dbReference type="SUPFAM" id="SSF109604">
    <property type="entry name" value="HD-domain/PDEase-like"/>
    <property type="match status" value="1"/>
</dbReference>
<organism evidence="7 8">
    <name type="scientific">Caloramator quimbayensis</name>
    <dbReference type="NCBI Taxonomy" id="1147123"/>
    <lineage>
        <taxon>Bacteria</taxon>
        <taxon>Bacillati</taxon>
        <taxon>Bacillota</taxon>
        <taxon>Clostridia</taxon>
        <taxon>Eubacteriales</taxon>
        <taxon>Clostridiaceae</taxon>
        <taxon>Caloramator</taxon>
    </lineage>
</organism>
<evidence type="ECO:0000259" key="2">
    <source>
        <dbReference type="PROSITE" id="PS50112"/>
    </source>
</evidence>
<dbReference type="InterPro" id="IPR000014">
    <property type="entry name" value="PAS"/>
</dbReference>
<dbReference type="InterPro" id="IPR000160">
    <property type="entry name" value="GGDEF_dom"/>
</dbReference>
<dbReference type="PANTHER" id="PTHR43155">
    <property type="entry name" value="CYCLIC DI-GMP PHOSPHODIESTERASE PA4108-RELATED"/>
    <property type="match status" value="1"/>
</dbReference>
<dbReference type="NCBIfam" id="TIGR00254">
    <property type="entry name" value="GGDEF"/>
    <property type="match status" value="1"/>
</dbReference>
<dbReference type="Gene3D" id="1.10.3210.10">
    <property type="entry name" value="Hypothetical protein af1432"/>
    <property type="match status" value="1"/>
</dbReference>
<proteinExistence type="predicted"/>
<feature type="domain" description="HAMP" evidence="4">
    <location>
        <begin position="294"/>
        <end position="347"/>
    </location>
</feature>
<dbReference type="NCBIfam" id="TIGR00229">
    <property type="entry name" value="sensory_box"/>
    <property type="match status" value="1"/>
</dbReference>
<dbReference type="CDD" id="cd01949">
    <property type="entry name" value="GGDEF"/>
    <property type="match status" value="1"/>
</dbReference>
<keyword evidence="8" id="KW-1185">Reference proteome</keyword>
<dbReference type="PROSITE" id="PS50112">
    <property type="entry name" value="PAS"/>
    <property type="match status" value="1"/>
</dbReference>
<feature type="domain" description="GGDEF" evidence="5">
    <location>
        <begin position="511"/>
        <end position="636"/>
    </location>
</feature>
<gene>
    <name evidence="7" type="ORF">SAMN05443428_12712</name>
</gene>
<keyword evidence="1" id="KW-0472">Membrane</keyword>
<dbReference type="PANTHER" id="PTHR43155:SF2">
    <property type="entry name" value="CYCLIC DI-GMP PHOSPHODIESTERASE PA4108"/>
    <property type="match status" value="1"/>
</dbReference>
<reference evidence="8" key="1">
    <citation type="submission" date="2017-02" db="EMBL/GenBank/DDBJ databases">
        <authorList>
            <person name="Varghese N."/>
            <person name="Submissions S."/>
        </authorList>
    </citation>
    <scope>NUCLEOTIDE SEQUENCE [LARGE SCALE GENOMIC DNA]</scope>
    <source>
        <strain evidence="8">USBA 833</strain>
    </source>
</reference>
<dbReference type="PROSITE" id="PS51832">
    <property type="entry name" value="HD_GYP"/>
    <property type="match status" value="1"/>
</dbReference>
<evidence type="ECO:0000259" key="6">
    <source>
        <dbReference type="PROSITE" id="PS51832"/>
    </source>
</evidence>
<dbReference type="SMART" id="SM00091">
    <property type="entry name" value="PAS"/>
    <property type="match status" value="1"/>
</dbReference>
<evidence type="ECO:0000259" key="3">
    <source>
        <dbReference type="PROSITE" id="PS50113"/>
    </source>
</evidence>
<evidence type="ECO:0000259" key="5">
    <source>
        <dbReference type="PROSITE" id="PS50887"/>
    </source>
</evidence>
<dbReference type="Pfam" id="PF08447">
    <property type="entry name" value="PAS_3"/>
    <property type="match status" value="1"/>
</dbReference>
<dbReference type="SMART" id="SM00086">
    <property type="entry name" value="PAC"/>
    <property type="match status" value="1"/>
</dbReference>
<dbReference type="InterPro" id="IPR043128">
    <property type="entry name" value="Rev_trsase/Diguanyl_cyclase"/>
</dbReference>
<dbReference type="PROSITE" id="PS50885">
    <property type="entry name" value="HAMP"/>
    <property type="match status" value="1"/>
</dbReference>
<name>A0A1T4Y8B9_9CLOT</name>